<dbReference type="AlphaFoldDB" id="A0A9P8KYR9"/>
<evidence type="ECO:0000313" key="2">
    <source>
        <dbReference type="Proteomes" id="UP000698800"/>
    </source>
</evidence>
<name>A0A9P8KYR9_9PEZI</name>
<sequence length="321" mass="37914">MWNREHLKGLTAVDIARAVRPASKEDKVFIVIGNAIEELVKRSCASKFIFYIIRIRYQGHLKEDLFSFTEAQEKELKSVWKLAQILTRQELSDYDISQIKEDLIFDFEKEKLQPQLDFSKHLQRILQKWMLNHTETPMAELLGLRLYERKIAKNTLSKGLVDWSEDGETLTCEYISITMSEVKTLIGMQVNKAQKILFEELLFIHSENELLDVQWLGLKDNLSQDKANWWFVEHHENQVKSLQTWLYDKIWDTSTLKERFIEIRKRDGVQKWKKDTVKEMELASKRFLEHMLVLSHTTGGIPPRGPEGIGMRFRNTVEVRF</sequence>
<protein>
    <submittedName>
        <fullName evidence="1">Uncharacterized protein</fullName>
    </submittedName>
</protein>
<gene>
    <name evidence="1" type="ORF">FGG08_002905</name>
</gene>
<dbReference type="Proteomes" id="UP000698800">
    <property type="component" value="Unassembled WGS sequence"/>
</dbReference>
<dbReference type="OrthoDB" id="5222260at2759"/>
<proteinExistence type="predicted"/>
<organism evidence="1 2">
    <name type="scientific">Glutinoglossum americanum</name>
    <dbReference type="NCBI Taxonomy" id="1670608"/>
    <lineage>
        <taxon>Eukaryota</taxon>
        <taxon>Fungi</taxon>
        <taxon>Dikarya</taxon>
        <taxon>Ascomycota</taxon>
        <taxon>Pezizomycotina</taxon>
        <taxon>Geoglossomycetes</taxon>
        <taxon>Geoglossales</taxon>
        <taxon>Geoglossaceae</taxon>
        <taxon>Glutinoglossum</taxon>
    </lineage>
</organism>
<dbReference type="EMBL" id="JAGHQL010000047">
    <property type="protein sequence ID" value="KAH0542766.1"/>
    <property type="molecule type" value="Genomic_DNA"/>
</dbReference>
<comment type="caution">
    <text evidence="1">The sequence shown here is derived from an EMBL/GenBank/DDBJ whole genome shotgun (WGS) entry which is preliminary data.</text>
</comment>
<accession>A0A9P8KYR9</accession>
<reference evidence="1" key="1">
    <citation type="submission" date="2021-03" db="EMBL/GenBank/DDBJ databases">
        <title>Comparative genomics and phylogenomic investigation of the class Geoglossomycetes provide insights into ecological specialization and systematics.</title>
        <authorList>
            <person name="Melie T."/>
            <person name="Pirro S."/>
            <person name="Miller A.N."/>
            <person name="Quandt A."/>
        </authorList>
    </citation>
    <scope>NUCLEOTIDE SEQUENCE</scope>
    <source>
        <strain evidence="1">GBOQ0MN5Z8</strain>
    </source>
</reference>
<keyword evidence="2" id="KW-1185">Reference proteome</keyword>
<evidence type="ECO:0000313" key="1">
    <source>
        <dbReference type="EMBL" id="KAH0542766.1"/>
    </source>
</evidence>